<feature type="region of interest" description="Disordered" evidence="1">
    <location>
        <begin position="1"/>
        <end position="50"/>
    </location>
</feature>
<proteinExistence type="predicted"/>
<reference evidence="2" key="1">
    <citation type="submission" date="2020-11" db="EMBL/GenBank/DDBJ databases">
        <authorList>
            <consortium name="DOE Joint Genome Institute"/>
            <person name="Ahrendt S."/>
            <person name="Riley R."/>
            <person name="Andreopoulos W."/>
            <person name="LaButti K."/>
            <person name="Pangilinan J."/>
            <person name="Ruiz-duenas F.J."/>
            <person name="Barrasa J.M."/>
            <person name="Sanchez-Garcia M."/>
            <person name="Camarero S."/>
            <person name="Miyauchi S."/>
            <person name="Serrano A."/>
            <person name="Linde D."/>
            <person name="Babiker R."/>
            <person name="Drula E."/>
            <person name="Ayuso-Fernandez I."/>
            <person name="Pacheco R."/>
            <person name="Padilla G."/>
            <person name="Ferreira P."/>
            <person name="Barriuso J."/>
            <person name="Kellner H."/>
            <person name="Castanera R."/>
            <person name="Alfaro M."/>
            <person name="Ramirez L."/>
            <person name="Pisabarro A.G."/>
            <person name="Kuo A."/>
            <person name="Tritt A."/>
            <person name="Lipzen A."/>
            <person name="He G."/>
            <person name="Yan M."/>
            <person name="Ng V."/>
            <person name="Cullen D."/>
            <person name="Martin F."/>
            <person name="Rosso M.-N."/>
            <person name="Henrissat B."/>
            <person name="Hibbett D."/>
            <person name="Martinez A.T."/>
            <person name="Grigoriev I.V."/>
        </authorList>
    </citation>
    <scope>NUCLEOTIDE SEQUENCE</scope>
    <source>
        <strain evidence="2">AH 44721</strain>
    </source>
</reference>
<dbReference type="Proteomes" id="UP000724874">
    <property type="component" value="Unassembled WGS sequence"/>
</dbReference>
<keyword evidence="3" id="KW-1185">Reference proteome</keyword>
<gene>
    <name evidence="2" type="ORF">CPB84DRAFT_1859273</name>
</gene>
<evidence type="ECO:0000313" key="3">
    <source>
        <dbReference type="Proteomes" id="UP000724874"/>
    </source>
</evidence>
<name>A0A9P5N6J0_GYMJU</name>
<feature type="compositionally biased region" description="Low complexity" evidence="1">
    <location>
        <begin position="20"/>
        <end position="30"/>
    </location>
</feature>
<sequence length="232" mass="23775">MSIDSQPNTSNDTKDDNDTHTANTTTNTLTPEPSKITAAPTTCSTGINTEFTGNPKSGAMLEAINVSATASTIPHPVEAAAHVITATMTTSQDPTSSIGAAAGNTHPVGLLSAPPIVVPLASAQDQSGVVPTTSAGSVGQGPPTTLAYDWALPDQDTRMGSPPPLNHYELAGASHTHDGILHGHAYGNQLNLADFNTAEDGDIIYSVSKNCPDVLAIQLNLAVTLCNLAQIT</sequence>
<dbReference type="AlphaFoldDB" id="A0A9P5N6J0"/>
<evidence type="ECO:0000256" key="1">
    <source>
        <dbReference type="SAM" id="MobiDB-lite"/>
    </source>
</evidence>
<comment type="caution">
    <text evidence="2">The sequence shown here is derived from an EMBL/GenBank/DDBJ whole genome shotgun (WGS) entry which is preliminary data.</text>
</comment>
<protein>
    <submittedName>
        <fullName evidence="2">Uncharacterized protein</fullName>
    </submittedName>
</protein>
<feature type="compositionally biased region" description="Polar residues" evidence="1">
    <location>
        <begin position="39"/>
        <end position="50"/>
    </location>
</feature>
<evidence type="ECO:0000313" key="2">
    <source>
        <dbReference type="EMBL" id="KAF8867573.1"/>
    </source>
</evidence>
<dbReference type="EMBL" id="JADNYJ010001037">
    <property type="protein sequence ID" value="KAF8867573.1"/>
    <property type="molecule type" value="Genomic_DNA"/>
</dbReference>
<accession>A0A9P5N6J0</accession>
<organism evidence="2 3">
    <name type="scientific">Gymnopilus junonius</name>
    <name type="common">Spectacular rustgill mushroom</name>
    <name type="synonym">Gymnopilus spectabilis subsp. junonius</name>
    <dbReference type="NCBI Taxonomy" id="109634"/>
    <lineage>
        <taxon>Eukaryota</taxon>
        <taxon>Fungi</taxon>
        <taxon>Dikarya</taxon>
        <taxon>Basidiomycota</taxon>
        <taxon>Agaricomycotina</taxon>
        <taxon>Agaricomycetes</taxon>
        <taxon>Agaricomycetidae</taxon>
        <taxon>Agaricales</taxon>
        <taxon>Agaricineae</taxon>
        <taxon>Hymenogastraceae</taxon>
        <taxon>Gymnopilus</taxon>
    </lineage>
</organism>